<feature type="site" description="Deprotonates C-terminal active site Cys" evidence="9">
    <location>
        <position position="22"/>
    </location>
</feature>
<evidence type="ECO:0000256" key="8">
    <source>
        <dbReference type="PIRNR" id="PIRNR000077"/>
    </source>
</evidence>
<evidence type="ECO:0000313" key="12">
    <source>
        <dbReference type="EMBL" id="GAX00670.1"/>
    </source>
</evidence>
<sequence>MIKHVTDANFKKATDHGVTLVDFWATWCSPCLMQAPILEQLDQEMGDQVNFTKLDVDKNQVTATEFEVMSIPTLIIKKDGKVVERLIGLRPKALLKQKLQQYLK</sequence>
<dbReference type="AlphaFoldDB" id="A0A1Z5IFX2"/>
<evidence type="ECO:0000256" key="1">
    <source>
        <dbReference type="ARBA" id="ARBA00008987"/>
    </source>
</evidence>
<dbReference type="PIRSF" id="PIRSF000077">
    <property type="entry name" value="Thioredoxin"/>
    <property type="match status" value="1"/>
</dbReference>
<evidence type="ECO:0000256" key="5">
    <source>
        <dbReference type="ARBA" id="ARBA00023157"/>
    </source>
</evidence>
<evidence type="ECO:0000256" key="4">
    <source>
        <dbReference type="ARBA" id="ARBA00022982"/>
    </source>
</evidence>
<gene>
    <name evidence="12" type="primary">trxA_2</name>
    <name evidence="12" type="ORF">IWT126_00685</name>
</gene>
<dbReference type="PROSITE" id="PS51352">
    <property type="entry name" value="THIOREDOXIN_2"/>
    <property type="match status" value="1"/>
</dbReference>
<keyword evidence="4" id="KW-0249">Electron transport</keyword>
<proteinExistence type="inferred from homology"/>
<dbReference type="PANTHER" id="PTHR45663">
    <property type="entry name" value="GEO12009P1"/>
    <property type="match status" value="1"/>
</dbReference>
<dbReference type="InterPro" id="IPR005746">
    <property type="entry name" value="Thioredoxin"/>
</dbReference>
<dbReference type="EMBL" id="BCMG01000003">
    <property type="protein sequence ID" value="GAX00670.1"/>
    <property type="molecule type" value="Genomic_DNA"/>
</dbReference>
<keyword evidence="13" id="KW-1185">Reference proteome</keyword>
<organism evidence="12 13">
    <name type="scientific">Secundilactobacillus silagei JCM 19001</name>
    <dbReference type="NCBI Taxonomy" id="1302250"/>
    <lineage>
        <taxon>Bacteria</taxon>
        <taxon>Bacillati</taxon>
        <taxon>Bacillota</taxon>
        <taxon>Bacilli</taxon>
        <taxon>Lactobacillales</taxon>
        <taxon>Lactobacillaceae</taxon>
        <taxon>Secundilactobacillus</taxon>
    </lineage>
</organism>
<evidence type="ECO:0000256" key="3">
    <source>
        <dbReference type="ARBA" id="ARBA00022448"/>
    </source>
</evidence>
<feature type="active site" description="Nucleophile" evidence="9">
    <location>
        <position position="31"/>
    </location>
</feature>
<protein>
    <recommendedName>
        <fullName evidence="2 7">Thioredoxin</fullName>
    </recommendedName>
</protein>
<dbReference type="Proteomes" id="UP000198402">
    <property type="component" value="Unassembled WGS sequence"/>
</dbReference>
<dbReference type="Gene3D" id="3.40.30.10">
    <property type="entry name" value="Glutaredoxin"/>
    <property type="match status" value="1"/>
</dbReference>
<evidence type="ECO:0000256" key="10">
    <source>
        <dbReference type="PIRSR" id="PIRSR000077-4"/>
    </source>
</evidence>
<evidence type="ECO:0000256" key="6">
    <source>
        <dbReference type="ARBA" id="ARBA00023284"/>
    </source>
</evidence>
<dbReference type="GO" id="GO:0005829">
    <property type="term" value="C:cytosol"/>
    <property type="evidence" value="ECO:0007669"/>
    <property type="project" value="TreeGrafter"/>
</dbReference>
<dbReference type="CDD" id="cd02947">
    <property type="entry name" value="TRX_family"/>
    <property type="match status" value="1"/>
</dbReference>
<dbReference type="STRING" id="1302250.GCA_001313225_02558"/>
<comment type="similarity">
    <text evidence="1 8">Belongs to the thioredoxin family.</text>
</comment>
<evidence type="ECO:0000313" key="13">
    <source>
        <dbReference type="Proteomes" id="UP000198402"/>
    </source>
</evidence>
<dbReference type="GO" id="GO:0016853">
    <property type="term" value="F:isomerase activity"/>
    <property type="evidence" value="ECO:0007669"/>
    <property type="project" value="UniProtKB-KW"/>
</dbReference>
<keyword evidence="5 10" id="KW-1015">Disulfide bond</keyword>
<keyword evidence="12" id="KW-0413">Isomerase</keyword>
<dbReference type="RefSeq" id="WP_089136311.1">
    <property type="nucleotide sequence ID" value="NZ_BCMG01000003.1"/>
</dbReference>
<dbReference type="InterPro" id="IPR013766">
    <property type="entry name" value="Thioredoxin_domain"/>
</dbReference>
<keyword evidence="3" id="KW-0813">Transport</keyword>
<dbReference type="Pfam" id="PF00085">
    <property type="entry name" value="Thioredoxin"/>
    <property type="match status" value="1"/>
</dbReference>
<evidence type="ECO:0000256" key="2">
    <source>
        <dbReference type="ARBA" id="ARBA00020570"/>
    </source>
</evidence>
<name>A0A1Z5IFX2_9LACO</name>
<evidence type="ECO:0000256" key="9">
    <source>
        <dbReference type="PIRSR" id="PIRSR000077-1"/>
    </source>
</evidence>
<dbReference type="PRINTS" id="PR00421">
    <property type="entry name" value="THIOREDOXIN"/>
</dbReference>
<dbReference type="InterPro" id="IPR036249">
    <property type="entry name" value="Thioredoxin-like_sf"/>
</dbReference>
<feature type="domain" description="Thioredoxin" evidence="11">
    <location>
        <begin position="1"/>
        <end position="104"/>
    </location>
</feature>
<feature type="site" description="Contributes to redox potential value" evidence="9">
    <location>
        <position position="29"/>
    </location>
</feature>
<dbReference type="GO" id="GO:0045454">
    <property type="term" value="P:cell redox homeostasis"/>
    <property type="evidence" value="ECO:0007669"/>
    <property type="project" value="TreeGrafter"/>
</dbReference>
<keyword evidence="6 10" id="KW-0676">Redox-active center</keyword>
<comment type="caution">
    <text evidence="12">The sequence shown here is derived from an EMBL/GenBank/DDBJ whole genome shotgun (WGS) entry which is preliminary data.</text>
</comment>
<dbReference type="GO" id="GO:0015035">
    <property type="term" value="F:protein-disulfide reductase activity"/>
    <property type="evidence" value="ECO:0007669"/>
    <property type="project" value="UniProtKB-UniRule"/>
</dbReference>
<evidence type="ECO:0000259" key="11">
    <source>
        <dbReference type="PROSITE" id="PS51352"/>
    </source>
</evidence>
<dbReference type="PANTHER" id="PTHR45663:SF11">
    <property type="entry name" value="GEO12009P1"/>
    <property type="match status" value="1"/>
</dbReference>
<dbReference type="SUPFAM" id="SSF52833">
    <property type="entry name" value="Thioredoxin-like"/>
    <property type="match status" value="1"/>
</dbReference>
<dbReference type="NCBIfam" id="TIGR01068">
    <property type="entry name" value="thioredoxin"/>
    <property type="match status" value="1"/>
</dbReference>
<feature type="site" description="Contributes to redox potential value" evidence="9">
    <location>
        <position position="30"/>
    </location>
</feature>
<feature type="disulfide bond" description="Redox-active" evidence="10">
    <location>
        <begin position="28"/>
        <end position="31"/>
    </location>
</feature>
<accession>A0A1Z5IFX2</accession>
<dbReference type="OrthoDB" id="9790390at2"/>
<reference evidence="12 13" key="1">
    <citation type="submission" date="2015-11" db="EMBL/GenBank/DDBJ databases">
        <title>Draft genome sequences of new species of the genus Lactobacillus isolated from orchardgrass silage.</title>
        <authorList>
            <person name="Tohno M."/>
            <person name="Tanizawa Y."/>
            <person name="Arita M."/>
        </authorList>
    </citation>
    <scope>NUCLEOTIDE SEQUENCE [LARGE SCALE GENOMIC DNA]</scope>
    <source>
        <strain evidence="12 13">IWT126</strain>
    </source>
</reference>
<dbReference type="FunFam" id="3.40.30.10:FF:000001">
    <property type="entry name" value="Thioredoxin"/>
    <property type="match status" value="1"/>
</dbReference>
<evidence type="ECO:0000256" key="7">
    <source>
        <dbReference type="NCBIfam" id="TIGR01068"/>
    </source>
</evidence>
<feature type="active site" description="Nucleophile" evidence="9">
    <location>
        <position position="28"/>
    </location>
</feature>